<organism evidence="1 2">
    <name type="scientific">Clunio marinus</name>
    <dbReference type="NCBI Taxonomy" id="568069"/>
    <lineage>
        <taxon>Eukaryota</taxon>
        <taxon>Metazoa</taxon>
        <taxon>Ecdysozoa</taxon>
        <taxon>Arthropoda</taxon>
        <taxon>Hexapoda</taxon>
        <taxon>Insecta</taxon>
        <taxon>Pterygota</taxon>
        <taxon>Neoptera</taxon>
        <taxon>Endopterygota</taxon>
        <taxon>Diptera</taxon>
        <taxon>Nematocera</taxon>
        <taxon>Chironomoidea</taxon>
        <taxon>Chironomidae</taxon>
        <taxon>Clunio</taxon>
    </lineage>
</organism>
<evidence type="ECO:0000313" key="2">
    <source>
        <dbReference type="Proteomes" id="UP000183832"/>
    </source>
</evidence>
<dbReference type="AlphaFoldDB" id="A0A1J1HIW2"/>
<dbReference type="Proteomes" id="UP000183832">
    <property type="component" value="Unassembled WGS sequence"/>
</dbReference>
<evidence type="ECO:0000313" key="1">
    <source>
        <dbReference type="EMBL" id="CRK87340.1"/>
    </source>
</evidence>
<reference evidence="1 2" key="1">
    <citation type="submission" date="2015-04" db="EMBL/GenBank/DDBJ databases">
        <authorList>
            <person name="Syromyatnikov M.Y."/>
            <person name="Popov V.N."/>
        </authorList>
    </citation>
    <scope>NUCLEOTIDE SEQUENCE [LARGE SCALE GENOMIC DNA]</scope>
</reference>
<keyword evidence="2" id="KW-1185">Reference proteome</keyword>
<accession>A0A1J1HIW2</accession>
<sequence length="103" mass="12344">MRYEAHDDYLFLRYDSVNPQDVLLSFSSLLCKAKENRVEKCVIVFRYPSETESNERQKYSDINQFFFIFINCSSQKKVENLLYSIGFAICLKQLKEFQCQRML</sequence>
<protein>
    <submittedName>
        <fullName evidence="1">CLUMA_CG001142, isoform A</fullName>
    </submittedName>
</protein>
<name>A0A1J1HIW2_9DIPT</name>
<gene>
    <name evidence="1" type="ORF">CLUMA_CG001142</name>
</gene>
<proteinExistence type="predicted"/>
<dbReference type="EMBL" id="CVRI01000004">
    <property type="protein sequence ID" value="CRK87340.1"/>
    <property type="molecule type" value="Genomic_DNA"/>
</dbReference>